<gene>
    <name evidence="2" type="ORF">OL599_04980</name>
</gene>
<keyword evidence="2" id="KW-0489">Methyltransferase</keyword>
<sequence length="679" mass="74691">MKRVLLTGASGFIGRACVAPLLARGYEIHTIARTPANVPGGVIAHRGDLLDRYTMRKIVAEIAPSHLLHAAWDVSHAGYWTSPDNLTWLSASIDLLKAFVAAGGKRAVGVGSCAEYEWEHTPAPGGGTRIAPVTPYGGAKLALCDAFVAAQGMGLDTAWGRVFYPYGPGERSGRLLPSVIAALQEGRSFDCSEGLQVRDFIHVDDVGAAFAQLLDGTVTGAVDIGTGKGVALRDVLGEVIARLGHGELVRFGALPTRQTEPPTLVANPLRLVEEVGFTPSIALTDGICGMIAQAPTARSAQLGGAGEPDLVAEIDAEIARAAPIYHPSEFWVMLQQRNREQVRHDALLRFKRTINNNYFNWLPGDYRDNQMRNLMRFWMEYQSNVPLAAVAGSSTADLWSGVESFGGDNPFANPHYRSFYALFVGLLWHFASCHDPIRLFERIEEPTLGAPLPVYADGKLISQDLANSIHEWSRVRQMVQGLPLPRVPRVMELGAGYGRLAYVFAKAAPCKYVIVDIAPALAVAQWYLTEALPGRTFFKFRHFDSYADIMDEFEAADICFLSANQLELLPDDVIDISVSISSLHEMRRDQIAHFKTLIEAKTRFAVYFKQWNLWKNPVDQIVVRREDFLLGGSWRLVMDSLHAVHDAFCELGFINDNHSGPQGPLQSLRTLLSNDRGVD</sequence>
<dbReference type="AlphaFoldDB" id="A0AA41YJV4"/>
<dbReference type="GO" id="GO:0008168">
    <property type="term" value="F:methyltransferase activity"/>
    <property type="evidence" value="ECO:0007669"/>
    <property type="project" value="UniProtKB-KW"/>
</dbReference>
<feature type="domain" description="NAD-dependent epimerase/dehydratase" evidence="1">
    <location>
        <begin position="4"/>
        <end position="216"/>
    </location>
</feature>
<dbReference type="Proteomes" id="UP001165679">
    <property type="component" value="Unassembled WGS sequence"/>
</dbReference>
<dbReference type="SUPFAM" id="SSF53335">
    <property type="entry name" value="S-adenosyl-L-methionine-dependent methyltransferases"/>
    <property type="match status" value="1"/>
</dbReference>
<dbReference type="EC" id="2.1.1.-" evidence="2"/>
<evidence type="ECO:0000259" key="1">
    <source>
        <dbReference type="Pfam" id="PF01370"/>
    </source>
</evidence>
<dbReference type="InterPro" id="IPR001509">
    <property type="entry name" value="Epimerase_deHydtase"/>
</dbReference>
<dbReference type="InterPro" id="IPR036291">
    <property type="entry name" value="NAD(P)-bd_dom_sf"/>
</dbReference>
<name>A0AA41YJV4_9PROT</name>
<protein>
    <submittedName>
        <fullName evidence="2">Sugar O-methyltransferase</fullName>
        <ecNumber evidence="2">2.1.1.-</ecNumber>
    </submittedName>
</protein>
<dbReference type="RefSeq" id="WP_264712544.1">
    <property type="nucleotide sequence ID" value="NZ_JAPDNT010000002.1"/>
</dbReference>
<keyword evidence="2" id="KW-0808">Transferase</keyword>
<dbReference type="GO" id="GO:0032259">
    <property type="term" value="P:methylation"/>
    <property type="evidence" value="ECO:0007669"/>
    <property type="project" value="UniProtKB-KW"/>
</dbReference>
<evidence type="ECO:0000313" key="3">
    <source>
        <dbReference type="Proteomes" id="UP001165679"/>
    </source>
</evidence>
<dbReference type="InterPro" id="IPR030807">
    <property type="entry name" value="Methyltran_NanM"/>
</dbReference>
<reference evidence="2" key="2">
    <citation type="submission" date="2022-10" db="EMBL/GenBank/DDBJ databases">
        <authorList>
            <person name="Trinh H.N."/>
        </authorList>
    </citation>
    <scope>NUCLEOTIDE SEQUENCE</scope>
    <source>
        <strain evidence="2">RN2-1</strain>
    </source>
</reference>
<accession>A0AA41YJV4</accession>
<dbReference type="EMBL" id="JAPDNT010000002">
    <property type="protein sequence ID" value="MCW3473925.1"/>
    <property type="molecule type" value="Genomic_DNA"/>
</dbReference>
<organism evidence="2 3">
    <name type="scientific">Limobrevibacterium gyesilva</name>
    <dbReference type="NCBI Taxonomy" id="2991712"/>
    <lineage>
        <taxon>Bacteria</taxon>
        <taxon>Pseudomonadati</taxon>
        <taxon>Pseudomonadota</taxon>
        <taxon>Alphaproteobacteria</taxon>
        <taxon>Acetobacterales</taxon>
        <taxon>Acetobacteraceae</taxon>
        <taxon>Limobrevibacterium</taxon>
    </lineage>
</organism>
<dbReference type="CDD" id="cd02440">
    <property type="entry name" value="AdoMet_MTases"/>
    <property type="match status" value="1"/>
</dbReference>
<dbReference type="Gene3D" id="3.40.50.150">
    <property type="entry name" value="Vaccinia Virus protein VP39"/>
    <property type="match status" value="1"/>
</dbReference>
<reference evidence="2" key="1">
    <citation type="submission" date="2022-09" db="EMBL/GenBank/DDBJ databases">
        <title>Rhodovastum sp. nov. RN2-1 isolated from soil in Seongnam, South Korea.</title>
        <authorList>
            <person name="Le N.T."/>
        </authorList>
    </citation>
    <scope>NUCLEOTIDE SEQUENCE</scope>
    <source>
        <strain evidence="2">RN2-1</strain>
    </source>
</reference>
<dbReference type="PANTHER" id="PTHR43245">
    <property type="entry name" value="BIFUNCTIONAL POLYMYXIN RESISTANCE PROTEIN ARNA"/>
    <property type="match status" value="1"/>
</dbReference>
<dbReference type="NCBIfam" id="TIGR04371">
    <property type="entry name" value="methyltran_NanM"/>
    <property type="match status" value="1"/>
</dbReference>
<dbReference type="Gene3D" id="3.40.50.720">
    <property type="entry name" value="NAD(P)-binding Rossmann-like Domain"/>
    <property type="match status" value="1"/>
</dbReference>
<dbReference type="InterPro" id="IPR029063">
    <property type="entry name" value="SAM-dependent_MTases_sf"/>
</dbReference>
<keyword evidence="3" id="KW-1185">Reference proteome</keyword>
<dbReference type="PANTHER" id="PTHR43245:SF13">
    <property type="entry name" value="UDP-D-APIOSE_UDP-D-XYLOSE SYNTHASE 2"/>
    <property type="match status" value="1"/>
</dbReference>
<evidence type="ECO:0000313" key="2">
    <source>
        <dbReference type="EMBL" id="MCW3473925.1"/>
    </source>
</evidence>
<dbReference type="InterPro" id="IPR050177">
    <property type="entry name" value="Lipid_A_modif_metabolic_enz"/>
</dbReference>
<dbReference type="Pfam" id="PF01370">
    <property type="entry name" value="Epimerase"/>
    <property type="match status" value="1"/>
</dbReference>
<proteinExistence type="predicted"/>
<dbReference type="SUPFAM" id="SSF51735">
    <property type="entry name" value="NAD(P)-binding Rossmann-fold domains"/>
    <property type="match status" value="1"/>
</dbReference>
<comment type="caution">
    <text evidence="2">The sequence shown here is derived from an EMBL/GenBank/DDBJ whole genome shotgun (WGS) entry which is preliminary data.</text>
</comment>